<dbReference type="InterPro" id="IPR002350">
    <property type="entry name" value="Kazal_dom"/>
</dbReference>
<feature type="chain" id="PRO_5012822659" description="Kazal-like domain-containing protein" evidence="1">
    <location>
        <begin position="21"/>
        <end position="227"/>
    </location>
</feature>
<dbReference type="Gene3D" id="3.30.60.30">
    <property type="match status" value="1"/>
</dbReference>
<proteinExistence type="predicted"/>
<organism evidence="3 4">
    <name type="scientific">Hypsibius exemplaris</name>
    <name type="common">Freshwater tardigrade</name>
    <dbReference type="NCBI Taxonomy" id="2072580"/>
    <lineage>
        <taxon>Eukaryota</taxon>
        <taxon>Metazoa</taxon>
        <taxon>Ecdysozoa</taxon>
        <taxon>Tardigrada</taxon>
        <taxon>Eutardigrada</taxon>
        <taxon>Parachela</taxon>
        <taxon>Hypsibioidea</taxon>
        <taxon>Hypsibiidae</taxon>
        <taxon>Hypsibius</taxon>
    </lineage>
</organism>
<evidence type="ECO:0000313" key="4">
    <source>
        <dbReference type="Proteomes" id="UP000192578"/>
    </source>
</evidence>
<dbReference type="Proteomes" id="UP000192578">
    <property type="component" value="Unassembled WGS sequence"/>
</dbReference>
<keyword evidence="1" id="KW-0732">Signal</keyword>
<accession>A0A1W0WPK3</accession>
<dbReference type="CDD" id="cd00104">
    <property type="entry name" value="KAZAL_FS"/>
    <property type="match status" value="1"/>
</dbReference>
<name>A0A1W0WPK3_HYPEX</name>
<dbReference type="SUPFAM" id="SSF100895">
    <property type="entry name" value="Kazal-type serine protease inhibitors"/>
    <property type="match status" value="1"/>
</dbReference>
<protein>
    <recommendedName>
        <fullName evidence="2">Kazal-like domain-containing protein</fullName>
    </recommendedName>
</protein>
<keyword evidence="4" id="KW-1185">Reference proteome</keyword>
<reference evidence="4" key="1">
    <citation type="submission" date="2017-01" db="EMBL/GenBank/DDBJ databases">
        <title>Comparative genomics of anhydrobiosis in the tardigrade Hypsibius dujardini.</title>
        <authorList>
            <person name="Yoshida Y."/>
            <person name="Koutsovoulos G."/>
            <person name="Laetsch D."/>
            <person name="Stevens L."/>
            <person name="Kumar S."/>
            <person name="Horikawa D."/>
            <person name="Ishino K."/>
            <person name="Komine S."/>
            <person name="Tomita M."/>
            <person name="Blaxter M."/>
            <person name="Arakawa K."/>
        </authorList>
    </citation>
    <scope>NUCLEOTIDE SEQUENCE [LARGE SCALE GENOMIC DNA]</scope>
    <source>
        <strain evidence="4">Z151</strain>
    </source>
</reference>
<dbReference type="PROSITE" id="PS51465">
    <property type="entry name" value="KAZAL_2"/>
    <property type="match status" value="1"/>
</dbReference>
<sequence>MGLRIAQICMLGFFVGMTQASEDNLNLLKPNPVIQTTTVKTTITSTRAPVPTYPNVTISSALGPVVVRNYNPLGSIPLTTVQQTACNCGGRFTKALKVCGTDGKTYPTACQLKFAMTLNKGLGLRNNRACDTTDLFATKMAKLGGCGSDNQLVARKPSKVTNPRLVRNPIRVFCMNDGTEETPSTVFCRMAKNATLGIRIPGTCSEFATFNCQSRLLQPVPMFDPWQ</sequence>
<feature type="domain" description="Kazal-like" evidence="2">
    <location>
        <begin position="80"/>
        <end position="132"/>
    </location>
</feature>
<evidence type="ECO:0000313" key="3">
    <source>
        <dbReference type="EMBL" id="OQV17122.1"/>
    </source>
</evidence>
<feature type="signal peptide" evidence="1">
    <location>
        <begin position="1"/>
        <end position="20"/>
    </location>
</feature>
<dbReference type="Pfam" id="PF07648">
    <property type="entry name" value="Kazal_2"/>
    <property type="match status" value="1"/>
</dbReference>
<evidence type="ECO:0000256" key="1">
    <source>
        <dbReference type="SAM" id="SignalP"/>
    </source>
</evidence>
<gene>
    <name evidence="3" type="ORF">BV898_08839</name>
</gene>
<dbReference type="SMART" id="SM00280">
    <property type="entry name" value="KAZAL"/>
    <property type="match status" value="1"/>
</dbReference>
<evidence type="ECO:0000259" key="2">
    <source>
        <dbReference type="PROSITE" id="PS51465"/>
    </source>
</evidence>
<dbReference type="InterPro" id="IPR036058">
    <property type="entry name" value="Kazal_dom_sf"/>
</dbReference>
<dbReference type="EMBL" id="MTYJ01000066">
    <property type="protein sequence ID" value="OQV17122.1"/>
    <property type="molecule type" value="Genomic_DNA"/>
</dbReference>
<dbReference type="AlphaFoldDB" id="A0A1W0WPK3"/>
<comment type="caution">
    <text evidence="3">The sequence shown here is derived from an EMBL/GenBank/DDBJ whole genome shotgun (WGS) entry which is preliminary data.</text>
</comment>
<dbReference type="OrthoDB" id="126772at2759"/>